<feature type="compositionally biased region" description="Basic and acidic residues" evidence="1">
    <location>
        <begin position="115"/>
        <end position="128"/>
    </location>
</feature>
<gene>
    <name evidence="2" type="ORF">BJX68DRAFT_268895</name>
</gene>
<proteinExistence type="predicted"/>
<evidence type="ECO:0000313" key="3">
    <source>
        <dbReference type="Proteomes" id="UP001610444"/>
    </source>
</evidence>
<evidence type="ECO:0000256" key="1">
    <source>
        <dbReference type="SAM" id="MobiDB-lite"/>
    </source>
</evidence>
<name>A0ABR4K147_9EURO</name>
<keyword evidence="3" id="KW-1185">Reference proteome</keyword>
<dbReference type="EMBL" id="JBFXLR010000034">
    <property type="protein sequence ID" value="KAL2846038.1"/>
    <property type="molecule type" value="Genomic_DNA"/>
</dbReference>
<feature type="compositionally biased region" description="Polar residues" evidence="1">
    <location>
        <begin position="134"/>
        <end position="145"/>
    </location>
</feature>
<sequence>MTQRTIPSSQPGKDDAFSLDSYVDLPDNGFMPATTPLEDLGPNTSNFASSDALNVSSLATRGSSMAVPSHGSDTTMTWIPWDMQINNNPHLDLSTAYLHFNGTSAGYTAHHPQHHASDVSTHHTEQHEGAANYPSGTSDTSTYQAFFNPGNLLRTRSAGTPARRVNRRLG</sequence>
<dbReference type="Proteomes" id="UP001610444">
    <property type="component" value="Unassembled WGS sequence"/>
</dbReference>
<dbReference type="GeneID" id="98161369"/>
<feature type="region of interest" description="Disordered" evidence="1">
    <location>
        <begin position="111"/>
        <end position="170"/>
    </location>
</feature>
<dbReference type="RefSeq" id="XP_070896968.1">
    <property type="nucleotide sequence ID" value="XM_071046205.1"/>
</dbReference>
<evidence type="ECO:0000313" key="2">
    <source>
        <dbReference type="EMBL" id="KAL2846038.1"/>
    </source>
</evidence>
<protein>
    <submittedName>
        <fullName evidence="2">Uncharacterized protein</fullName>
    </submittedName>
</protein>
<comment type="caution">
    <text evidence="2">The sequence shown here is derived from an EMBL/GenBank/DDBJ whole genome shotgun (WGS) entry which is preliminary data.</text>
</comment>
<organism evidence="2 3">
    <name type="scientific">Aspergillus pseudodeflectus</name>
    <dbReference type="NCBI Taxonomy" id="176178"/>
    <lineage>
        <taxon>Eukaryota</taxon>
        <taxon>Fungi</taxon>
        <taxon>Dikarya</taxon>
        <taxon>Ascomycota</taxon>
        <taxon>Pezizomycotina</taxon>
        <taxon>Eurotiomycetes</taxon>
        <taxon>Eurotiomycetidae</taxon>
        <taxon>Eurotiales</taxon>
        <taxon>Aspergillaceae</taxon>
        <taxon>Aspergillus</taxon>
        <taxon>Aspergillus subgen. Nidulantes</taxon>
    </lineage>
</organism>
<accession>A0ABR4K147</accession>
<reference evidence="2 3" key="1">
    <citation type="submission" date="2024-07" db="EMBL/GenBank/DDBJ databases">
        <title>Section-level genome sequencing and comparative genomics of Aspergillus sections Usti and Cavernicolus.</title>
        <authorList>
            <consortium name="Lawrence Berkeley National Laboratory"/>
            <person name="Nybo J.L."/>
            <person name="Vesth T.C."/>
            <person name="Theobald S."/>
            <person name="Frisvad J.C."/>
            <person name="Larsen T.O."/>
            <person name="Kjaerboelling I."/>
            <person name="Rothschild-Mancinelli K."/>
            <person name="Lyhne E.K."/>
            <person name="Kogle M.E."/>
            <person name="Barry K."/>
            <person name="Clum A."/>
            <person name="Na H."/>
            <person name="Ledsgaard L."/>
            <person name="Lin J."/>
            <person name="Lipzen A."/>
            <person name="Kuo A."/>
            <person name="Riley R."/>
            <person name="Mondo S."/>
            <person name="LaButti K."/>
            <person name="Haridas S."/>
            <person name="Pangalinan J."/>
            <person name="Salamov A.A."/>
            <person name="Simmons B.A."/>
            <person name="Magnuson J.K."/>
            <person name="Chen J."/>
            <person name="Drula E."/>
            <person name="Henrissat B."/>
            <person name="Wiebenga A."/>
            <person name="Lubbers R.J."/>
            <person name="Gomes A.C."/>
            <person name="Macurrencykelacurrency M.R."/>
            <person name="Stajich J."/>
            <person name="Grigoriev I.V."/>
            <person name="Mortensen U.H."/>
            <person name="De vries R.P."/>
            <person name="Baker S.E."/>
            <person name="Andersen M.R."/>
        </authorList>
    </citation>
    <scope>NUCLEOTIDE SEQUENCE [LARGE SCALE GENOMIC DNA]</scope>
    <source>
        <strain evidence="2 3">CBS 756.74</strain>
    </source>
</reference>